<evidence type="ECO:0000313" key="3">
    <source>
        <dbReference type="EMBL" id="KAL3508854.1"/>
    </source>
</evidence>
<reference evidence="3 4" key="1">
    <citation type="submission" date="2024-11" db="EMBL/GenBank/DDBJ databases">
        <title>A near-complete genome assembly of Cinchona calisaya.</title>
        <authorList>
            <person name="Lian D.C."/>
            <person name="Zhao X.W."/>
            <person name="Wei L."/>
        </authorList>
    </citation>
    <scope>NUCLEOTIDE SEQUENCE [LARGE SCALE GENOMIC DNA]</scope>
    <source>
        <tissue evidence="3">Nenye</tissue>
    </source>
</reference>
<dbReference type="SUPFAM" id="SSF48056">
    <property type="entry name" value="Di-copper centre-containing domain"/>
    <property type="match status" value="1"/>
</dbReference>
<dbReference type="EMBL" id="JBJUIK010000012">
    <property type="protein sequence ID" value="KAL3508847.1"/>
    <property type="molecule type" value="Genomic_DNA"/>
</dbReference>
<dbReference type="AlphaFoldDB" id="A0ABD2YS19"/>
<organism evidence="3 4">
    <name type="scientific">Cinchona calisaya</name>
    <dbReference type="NCBI Taxonomy" id="153742"/>
    <lineage>
        <taxon>Eukaryota</taxon>
        <taxon>Viridiplantae</taxon>
        <taxon>Streptophyta</taxon>
        <taxon>Embryophyta</taxon>
        <taxon>Tracheophyta</taxon>
        <taxon>Spermatophyta</taxon>
        <taxon>Magnoliopsida</taxon>
        <taxon>eudicotyledons</taxon>
        <taxon>Gunneridae</taxon>
        <taxon>Pentapetalae</taxon>
        <taxon>asterids</taxon>
        <taxon>lamiids</taxon>
        <taxon>Gentianales</taxon>
        <taxon>Rubiaceae</taxon>
        <taxon>Cinchonoideae</taxon>
        <taxon>Cinchoneae</taxon>
        <taxon>Cinchona</taxon>
    </lineage>
</organism>
<accession>A0ABD2YS19</accession>
<dbReference type="Proteomes" id="UP001630127">
    <property type="component" value="Unassembled WGS sequence"/>
</dbReference>
<gene>
    <name evidence="2" type="ORF">ACH5RR_028248</name>
    <name evidence="3" type="ORF">ACH5RR_028255</name>
</gene>
<evidence type="ECO:0000256" key="1">
    <source>
        <dbReference type="SAM" id="Phobius"/>
    </source>
</evidence>
<evidence type="ECO:0000313" key="4">
    <source>
        <dbReference type="Proteomes" id="UP001630127"/>
    </source>
</evidence>
<evidence type="ECO:0000313" key="2">
    <source>
        <dbReference type="EMBL" id="KAL3508847.1"/>
    </source>
</evidence>
<proteinExistence type="predicted"/>
<keyword evidence="1" id="KW-0812">Transmembrane</keyword>
<keyword evidence="1" id="KW-0472">Membrane</keyword>
<dbReference type="EMBL" id="JBJUIK010000012">
    <property type="protein sequence ID" value="KAL3508854.1"/>
    <property type="molecule type" value="Genomic_DNA"/>
</dbReference>
<protein>
    <submittedName>
        <fullName evidence="3">Uncharacterized protein</fullName>
    </submittedName>
</protein>
<dbReference type="InterPro" id="IPR008922">
    <property type="entry name" value="Di-copper_centre_dom_sf"/>
</dbReference>
<dbReference type="Gene3D" id="1.10.1280.10">
    <property type="entry name" value="Di-copper center containing domain from catechol oxidase"/>
    <property type="match status" value="1"/>
</dbReference>
<comment type="caution">
    <text evidence="3">The sequence shown here is derived from an EMBL/GenBank/DDBJ whole genome shotgun (WGS) entry which is preliminary data.</text>
</comment>
<keyword evidence="1" id="KW-1133">Transmembrane helix</keyword>
<name>A0ABD2YS19_9GENT</name>
<feature type="transmembrane region" description="Helical" evidence="1">
    <location>
        <begin position="194"/>
        <end position="217"/>
    </location>
</feature>
<keyword evidence="4" id="KW-1185">Reference proteome</keyword>
<sequence>MAYSLTLSFATRPIYLPHMSSPSSSNRFFPCKAKTADQNLPPSDAACSQNGKTSVGKIERRNLLLGMGGLYGATTLTTNPFAFAKPISPDFSDCTSVVEANGGSTTINCCPPSGTEITDFVVSATQIYERKPAHKASDAYIQQYSKAITKMKNLNLTDPRFQYLRGGIAVGDGCSDWQKGSEGLWVVVGEERRMWIWVWAGIDCGAVVVAAEVGWLFRSGGKERKDGGAVVRVVDQEEVLVLTDLGMRLAAAATT</sequence>